<comment type="caution">
    <text evidence="1">The sequence shown here is derived from an EMBL/GenBank/DDBJ whole genome shotgun (WGS) entry which is preliminary data.</text>
</comment>
<accession>A0A9D1ZE27</accession>
<reference evidence="1" key="2">
    <citation type="submission" date="2021-04" db="EMBL/GenBank/DDBJ databases">
        <authorList>
            <person name="Gilroy R."/>
        </authorList>
    </citation>
    <scope>NUCLEOTIDE SEQUENCE</scope>
    <source>
        <strain evidence="1">ChiHjej10B9-743</strain>
    </source>
</reference>
<protein>
    <submittedName>
        <fullName evidence="1">Uncharacterized protein</fullName>
    </submittedName>
</protein>
<evidence type="ECO:0000313" key="1">
    <source>
        <dbReference type="EMBL" id="HIY79643.1"/>
    </source>
</evidence>
<name>A0A9D1ZE27_9ACTN</name>
<dbReference type="AlphaFoldDB" id="A0A9D1ZE27"/>
<evidence type="ECO:0000313" key="2">
    <source>
        <dbReference type="Proteomes" id="UP000824133"/>
    </source>
</evidence>
<gene>
    <name evidence="1" type="ORF">IAA42_04310</name>
</gene>
<dbReference type="Proteomes" id="UP000824133">
    <property type="component" value="Unassembled WGS sequence"/>
</dbReference>
<proteinExistence type="predicted"/>
<sequence>MYTRVDEAIGQLLNDAELRTVCLTTADKNLRRALDRRVRAGALVSPLPGLYARKQHWLHGLTPTQRALYVLGALHELHPTWRFCGPSAAVLQGLSVSHGLLNTIHLAVPPGSGVGSGEPYLRHSIPDEEAAEASGIPVTPLLRTAFDCMRWLDFREGLAVADSALRVGEISQEELVEYVDRMRGGYHGIAQARMTAAHADARSENGGESIARAAMWELGFAIPDLQVEVPSPFSGSGLYRVDFRWRLPDGTEIYGEHDGDEKYLNPNMNGGSPLHAMKSERRRESGLTVSHASVLRFSPADVADTEYFDWLLRYYGVPKERDPLIEAPASGDIIVPEPPAIELVPVEAYGLD</sequence>
<dbReference type="EMBL" id="DXCP01000033">
    <property type="protein sequence ID" value="HIY79643.1"/>
    <property type="molecule type" value="Genomic_DNA"/>
</dbReference>
<reference evidence="1" key="1">
    <citation type="journal article" date="2021" name="PeerJ">
        <title>Extensive microbial diversity within the chicken gut microbiome revealed by metagenomics and culture.</title>
        <authorList>
            <person name="Gilroy R."/>
            <person name="Ravi A."/>
            <person name="Getino M."/>
            <person name="Pursley I."/>
            <person name="Horton D.L."/>
            <person name="Alikhan N.F."/>
            <person name="Baker D."/>
            <person name="Gharbi K."/>
            <person name="Hall N."/>
            <person name="Watson M."/>
            <person name="Adriaenssens E.M."/>
            <person name="Foster-Nyarko E."/>
            <person name="Jarju S."/>
            <person name="Secka A."/>
            <person name="Antonio M."/>
            <person name="Oren A."/>
            <person name="Chaudhuri R.R."/>
            <person name="La Ragione R."/>
            <person name="Hildebrand F."/>
            <person name="Pallen M.J."/>
        </authorList>
    </citation>
    <scope>NUCLEOTIDE SEQUENCE</scope>
    <source>
        <strain evidence="1">ChiHjej10B9-743</strain>
    </source>
</reference>
<organism evidence="1 2">
    <name type="scientific">Candidatus Olsenella excrementavium</name>
    <dbReference type="NCBI Taxonomy" id="2838709"/>
    <lineage>
        <taxon>Bacteria</taxon>
        <taxon>Bacillati</taxon>
        <taxon>Actinomycetota</taxon>
        <taxon>Coriobacteriia</taxon>
        <taxon>Coriobacteriales</taxon>
        <taxon>Atopobiaceae</taxon>
        <taxon>Olsenella</taxon>
    </lineage>
</organism>